<organism evidence="1 3">
    <name type="scientific">Proteus mirabilis</name>
    <dbReference type="NCBI Taxonomy" id="584"/>
    <lineage>
        <taxon>Bacteria</taxon>
        <taxon>Pseudomonadati</taxon>
        <taxon>Pseudomonadota</taxon>
        <taxon>Gammaproteobacteria</taxon>
        <taxon>Enterobacterales</taxon>
        <taxon>Morganellaceae</taxon>
        <taxon>Proteus</taxon>
    </lineage>
</organism>
<dbReference type="Proteomes" id="UP000251485">
    <property type="component" value="Unassembled WGS sequence"/>
</dbReference>
<sequence length="34" mass="3910">MSLNILMLYIINNAMTESPHNEKGAEAPFRYNNI</sequence>
<protein>
    <submittedName>
        <fullName evidence="1">Uncharacterized protein</fullName>
    </submittedName>
</protein>
<dbReference type="Proteomes" id="UP000254191">
    <property type="component" value="Unassembled WGS sequence"/>
</dbReference>
<dbReference type="EMBL" id="UGTS01000005">
    <property type="protein sequence ID" value="SUC38619.1"/>
    <property type="molecule type" value="Genomic_DNA"/>
</dbReference>
<evidence type="ECO:0000313" key="4">
    <source>
        <dbReference type="Proteomes" id="UP000254191"/>
    </source>
</evidence>
<gene>
    <name evidence="1" type="ORF">NCTC10975_01779</name>
    <name evidence="2" type="ORF">NCTC11938_02890</name>
</gene>
<evidence type="ECO:0000313" key="1">
    <source>
        <dbReference type="EMBL" id="SPY96080.1"/>
    </source>
</evidence>
<evidence type="ECO:0000313" key="3">
    <source>
        <dbReference type="Proteomes" id="UP000251485"/>
    </source>
</evidence>
<name>A0A2X2DND9_PROMI</name>
<dbReference type="EMBL" id="UAUE01000011">
    <property type="protein sequence ID" value="SPY96080.1"/>
    <property type="molecule type" value="Genomic_DNA"/>
</dbReference>
<reference evidence="3 4" key="1">
    <citation type="submission" date="2018-06" db="EMBL/GenBank/DDBJ databases">
        <authorList>
            <consortium name="Pathogen Informatics"/>
            <person name="Doyle S."/>
        </authorList>
    </citation>
    <scope>NUCLEOTIDE SEQUENCE [LARGE SCALE GENOMIC DNA]</scope>
    <source>
        <strain evidence="1 3">NCTC10975</strain>
        <strain evidence="2 4">NCTC11938</strain>
    </source>
</reference>
<accession>A0A2X2DND9</accession>
<dbReference type="AlphaFoldDB" id="A0A2X2DND9"/>
<evidence type="ECO:0000313" key="2">
    <source>
        <dbReference type="EMBL" id="SUC38619.1"/>
    </source>
</evidence>
<proteinExistence type="predicted"/>